<name>A0A2S2QP44_9HEMI</name>
<accession>A0A2S2QP44</accession>
<dbReference type="GO" id="GO:0005737">
    <property type="term" value="C:cytoplasm"/>
    <property type="evidence" value="ECO:0007669"/>
    <property type="project" value="UniProtKB-SubCell"/>
</dbReference>
<dbReference type="GO" id="GO:0007283">
    <property type="term" value="P:spermatogenesis"/>
    <property type="evidence" value="ECO:0007669"/>
    <property type="project" value="UniProtKB-KW"/>
</dbReference>
<evidence type="ECO:0000256" key="3">
    <source>
        <dbReference type="ARBA" id="ARBA00022737"/>
    </source>
</evidence>
<dbReference type="InterPro" id="IPR002999">
    <property type="entry name" value="Tudor"/>
</dbReference>
<dbReference type="AlphaFoldDB" id="A0A2S2QP44"/>
<evidence type="ECO:0000313" key="6">
    <source>
        <dbReference type="EMBL" id="MBY79433.1"/>
    </source>
</evidence>
<dbReference type="EMBL" id="GGMS01010230">
    <property type="protein sequence ID" value="MBY79433.1"/>
    <property type="molecule type" value="Transcribed_RNA"/>
</dbReference>
<dbReference type="SUPFAM" id="SSF63748">
    <property type="entry name" value="Tudor/PWWP/MBT"/>
    <property type="match status" value="1"/>
</dbReference>
<dbReference type="PROSITE" id="PS51644">
    <property type="entry name" value="HTH_OST"/>
    <property type="match status" value="1"/>
</dbReference>
<dbReference type="InterPro" id="IPR035437">
    <property type="entry name" value="SNase_OB-fold_sf"/>
</dbReference>
<keyword evidence="2" id="KW-0963">Cytoplasm</keyword>
<proteinExistence type="predicted"/>
<gene>
    <name evidence="6" type="primary">tdrd7</name>
    <name evidence="6" type="ORF">g.128584</name>
</gene>
<keyword evidence="4" id="KW-0221">Differentiation</keyword>
<sequence>MAYVCQDLYELKLVVRCAIVATLDALTIEELWKKVIYVFGGPSHINLNVFGYDTFFDFLKSIPDVVQLEDPEDTDSIVNLVSSELSRHMEVLVSTNIIRPPSLNNNLSRNDILVPYRLQCAFIRIFAELYPEGLSIEDFHSNVLCIPLFRSLSIHTEALISNLDHIFQRNGLDMICLQPSLVKSLREIKEENKFTAMDIYNIDENSLENSEDEEKKMINGLEYQLFYILEESIKNNIELLLDENEHCWISERNICTLYIEKYGSSFSHFRRWGFNRVSHMFSKLPELCCIHFIQDEVEIISVKNHICDLKKDLVDELSSKKYYEFSISKKDKSEKEPDENDGALKTFLKNDPFFKASLNDCFLDQKIKKIELQIDNSLNVHVCRVNTNIIPTIICQPIDTSQELQHVLNDMKKYYFVYESFFVFEASLIMMEHTYAFFLDDLWFRGIVIDIKFNVIKMLDIDNGSIHLVPIENIRLLCKKFSHLPAQAITCHLHGIEDVDEDELTKIVNKNCTISIVSINQNKSANVNIKLMDSTSDDYLNNEWIKNGIAEPDSSSDDE</sequence>
<dbReference type="Gene3D" id="3.30.420.610">
    <property type="entry name" value="LOTUS domain-like"/>
    <property type="match status" value="1"/>
</dbReference>
<dbReference type="OrthoDB" id="341421at2759"/>
<evidence type="ECO:0000259" key="5">
    <source>
        <dbReference type="PROSITE" id="PS51644"/>
    </source>
</evidence>
<dbReference type="Pfam" id="PF00567">
    <property type="entry name" value="TUDOR"/>
    <property type="match status" value="1"/>
</dbReference>
<keyword evidence="4" id="KW-0744">Spermatogenesis</keyword>
<evidence type="ECO:0000256" key="4">
    <source>
        <dbReference type="ARBA" id="ARBA00022871"/>
    </source>
</evidence>
<evidence type="ECO:0000256" key="1">
    <source>
        <dbReference type="ARBA" id="ARBA00004496"/>
    </source>
</evidence>
<dbReference type="InterPro" id="IPR025605">
    <property type="entry name" value="OST-HTH/LOTUS_dom"/>
</dbReference>
<dbReference type="GO" id="GO:0030154">
    <property type="term" value="P:cell differentiation"/>
    <property type="evidence" value="ECO:0007669"/>
    <property type="project" value="UniProtKB-ARBA"/>
</dbReference>
<protein>
    <submittedName>
        <fullName evidence="6">Tudor domain-containing protein 7</fullName>
    </submittedName>
</protein>
<dbReference type="Gene3D" id="2.40.50.90">
    <property type="match status" value="1"/>
</dbReference>
<reference evidence="6" key="1">
    <citation type="submission" date="2018-04" db="EMBL/GenBank/DDBJ databases">
        <title>Transcriptome assembly of Sipha flava.</title>
        <authorList>
            <person name="Scully E.D."/>
            <person name="Geib S.M."/>
            <person name="Palmer N.A."/>
            <person name="Koch K."/>
            <person name="Bradshaw J."/>
            <person name="Heng-Moss T."/>
            <person name="Sarath G."/>
        </authorList>
    </citation>
    <scope>NUCLEOTIDE SEQUENCE</scope>
</reference>
<comment type="subcellular location">
    <subcellularLocation>
        <location evidence="1">Cytoplasm</location>
    </subcellularLocation>
</comment>
<dbReference type="Gene3D" id="2.30.30.140">
    <property type="match status" value="1"/>
</dbReference>
<dbReference type="InterPro" id="IPR041966">
    <property type="entry name" value="LOTUS-like"/>
</dbReference>
<feature type="domain" description="HTH OST-type" evidence="5">
    <location>
        <begin position="7"/>
        <end position="82"/>
    </location>
</feature>
<dbReference type="Pfam" id="PF12872">
    <property type="entry name" value="OST-HTH"/>
    <property type="match status" value="2"/>
</dbReference>
<keyword evidence="3" id="KW-0677">Repeat</keyword>
<organism evidence="6">
    <name type="scientific">Sipha flava</name>
    <name type="common">yellow sugarcane aphid</name>
    <dbReference type="NCBI Taxonomy" id="143950"/>
    <lineage>
        <taxon>Eukaryota</taxon>
        <taxon>Metazoa</taxon>
        <taxon>Ecdysozoa</taxon>
        <taxon>Arthropoda</taxon>
        <taxon>Hexapoda</taxon>
        <taxon>Insecta</taxon>
        <taxon>Pterygota</taxon>
        <taxon>Neoptera</taxon>
        <taxon>Paraneoptera</taxon>
        <taxon>Hemiptera</taxon>
        <taxon>Sternorrhyncha</taxon>
        <taxon>Aphidomorpha</taxon>
        <taxon>Aphidoidea</taxon>
        <taxon>Aphididae</taxon>
        <taxon>Sipha</taxon>
    </lineage>
</organism>
<evidence type="ECO:0000256" key="2">
    <source>
        <dbReference type="ARBA" id="ARBA00022490"/>
    </source>
</evidence>